<comment type="similarity">
    <text evidence="1 3">Belongs to the N-Me-Phe pilin family.</text>
</comment>
<dbReference type="NCBIfam" id="TIGR02532">
    <property type="entry name" value="IV_pilin_GFxxxE"/>
    <property type="match status" value="1"/>
</dbReference>
<organism evidence="5 6">
    <name type="scientific">Ralstonia thomasii</name>
    <dbReference type="NCBI Taxonomy" id="3058596"/>
    <lineage>
        <taxon>Bacteria</taxon>
        <taxon>Pseudomonadati</taxon>
        <taxon>Pseudomonadota</taxon>
        <taxon>Betaproteobacteria</taxon>
        <taxon>Burkholderiales</taxon>
        <taxon>Burkholderiaceae</taxon>
        <taxon>Ralstonia</taxon>
    </lineage>
</organism>
<dbReference type="PANTHER" id="PTHR30093:SF34">
    <property type="entry name" value="PREPILIN PEPTIDASE-DEPENDENT PROTEIN D"/>
    <property type="match status" value="1"/>
</dbReference>
<dbReference type="RefSeq" id="WP_012434939.1">
    <property type="nucleotide sequence ID" value="NZ_CATZAZ010000002.1"/>
</dbReference>
<accession>A0AAD2BQD9</accession>
<comment type="caution">
    <text evidence="5">The sequence shown here is derived from an EMBL/GenBank/DDBJ whole genome shotgun (WGS) entry which is preliminary data.</text>
</comment>
<protein>
    <recommendedName>
        <fullName evidence="7">Pilin</fullName>
    </recommendedName>
</protein>
<dbReference type="EMBL" id="CATZAZ010000002">
    <property type="protein sequence ID" value="CAJ0787350.1"/>
    <property type="molecule type" value="Genomic_DNA"/>
</dbReference>
<keyword evidence="4" id="KW-1133">Transmembrane helix</keyword>
<dbReference type="GO" id="GO:0007155">
    <property type="term" value="P:cell adhesion"/>
    <property type="evidence" value="ECO:0007669"/>
    <property type="project" value="InterPro"/>
</dbReference>
<dbReference type="GO" id="GO:0043107">
    <property type="term" value="P:type IV pilus-dependent motility"/>
    <property type="evidence" value="ECO:0007669"/>
    <property type="project" value="TreeGrafter"/>
</dbReference>
<dbReference type="PROSITE" id="PS00409">
    <property type="entry name" value="PROKAR_NTER_METHYL"/>
    <property type="match status" value="1"/>
</dbReference>
<dbReference type="GO" id="GO:0044096">
    <property type="term" value="C:type IV pilus"/>
    <property type="evidence" value="ECO:0007669"/>
    <property type="project" value="TreeGrafter"/>
</dbReference>
<dbReference type="InterPro" id="IPR001082">
    <property type="entry name" value="Pilin"/>
</dbReference>
<dbReference type="Proteomes" id="UP001189756">
    <property type="component" value="Unassembled WGS sequence"/>
</dbReference>
<dbReference type="Pfam" id="PF07963">
    <property type="entry name" value="N_methyl"/>
    <property type="match status" value="1"/>
</dbReference>
<sequence>MQLHYQYNGRHQRGFTLIELMIVVAIVGILAAIAVPAYQDYVTRARVSEGLALAASAKTTVAENASAGVPFDEGFAADTKATRYVQAKGIVISQKTGEIQIKYTDSVAKDGENVLLLKPTTYDEAMSGSSASSVRPTGPIRWDCYAKGAAVRAGTAELETKPSLATNVAPAECR</sequence>
<evidence type="ECO:0000256" key="1">
    <source>
        <dbReference type="ARBA" id="ARBA00005233"/>
    </source>
</evidence>
<dbReference type="PANTHER" id="PTHR30093">
    <property type="entry name" value="GENERAL SECRETION PATHWAY PROTEIN G"/>
    <property type="match status" value="1"/>
</dbReference>
<dbReference type="Pfam" id="PF00114">
    <property type="entry name" value="Pilin"/>
    <property type="match status" value="1"/>
</dbReference>
<proteinExistence type="inferred from homology"/>
<evidence type="ECO:0000256" key="2">
    <source>
        <dbReference type="ARBA" id="ARBA00022481"/>
    </source>
</evidence>
<keyword evidence="2" id="KW-0488">Methylation</keyword>
<gene>
    <name evidence="5" type="ORF">R77560_01562</name>
</gene>
<dbReference type="SUPFAM" id="SSF54523">
    <property type="entry name" value="Pili subunits"/>
    <property type="match status" value="1"/>
</dbReference>
<feature type="transmembrane region" description="Helical" evidence="4">
    <location>
        <begin position="20"/>
        <end position="38"/>
    </location>
</feature>
<evidence type="ECO:0000313" key="6">
    <source>
        <dbReference type="Proteomes" id="UP001189756"/>
    </source>
</evidence>
<evidence type="ECO:0000313" key="5">
    <source>
        <dbReference type="EMBL" id="CAJ0787350.1"/>
    </source>
</evidence>
<evidence type="ECO:0008006" key="7">
    <source>
        <dbReference type="Google" id="ProtNLM"/>
    </source>
</evidence>
<dbReference type="InterPro" id="IPR012902">
    <property type="entry name" value="N_methyl_site"/>
</dbReference>
<keyword evidence="3" id="KW-0281">Fimbrium</keyword>
<evidence type="ECO:0000256" key="3">
    <source>
        <dbReference type="RuleBase" id="RU000389"/>
    </source>
</evidence>
<reference evidence="5" key="1">
    <citation type="submission" date="2023-07" db="EMBL/GenBank/DDBJ databases">
        <authorList>
            <person name="Peeters C."/>
        </authorList>
    </citation>
    <scope>NUCLEOTIDE SEQUENCE</scope>
    <source>
        <strain evidence="5">R-77560</strain>
    </source>
</reference>
<dbReference type="AlphaFoldDB" id="A0AAD2BQD9"/>
<name>A0AAD2BQD9_9RALS</name>
<dbReference type="Gene3D" id="3.30.700.10">
    <property type="entry name" value="Glycoprotein, Type 4 Pilin"/>
    <property type="match status" value="1"/>
</dbReference>
<dbReference type="InterPro" id="IPR045584">
    <property type="entry name" value="Pilin-like"/>
</dbReference>
<keyword evidence="4" id="KW-0472">Membrane</keyword>
<keyword evidence="4" id="KW-0812">Transmembrane</keyword>
<evidence type="ECO:0000256" key="4">
    <source>
        <dbReference type="SAM" id="Phobius"/>
    </source>
</evidence>